<sequence>MSFTKALRILITGLIYLCGGLILVGLAAWLHYGISAALTSDQVRPFENLSLTLGLGGLLIQLAASIEALMLSTCIQFRWLSYRRGRVAVTLFSLITLFYTLSKIWLFTSGPGIEFADIPALLLVEFLLLLPLAIAWFFLEFLRPFKFTFDG</sequence>
<feature type="transmembrane region" description="Helical" evidence="1">
    <location>
        <begin position="7"/>
        <end position="32"/>
    </location>
</feature>
<dbReference type="RefSeq" id="WP_264324317.1">
    <property type="nucleotide sequence ID" value="NZ_JADEXQ010000017.1"/>
</dbReference>
<feature type="transmembrane region" description="Helical" evidence="1">
    <location>
        <begin position="87"/>
        <end position="106"/>
    </location>
</feature>
<gene>
    <name evidence="2" type="ORF">IQ266_06935</name>
</gene>
<keyword evidence="1" id="KW-0472">Membrane</keyword>
<dbReference type="EMBL" id="JADEXQ010000017">
    <property type="protein sequence ID" value="MBE9029497.1"/>
    <property type="molecule type" value="Genomic_DNA"/>
</dbReference>
<feature type="transmembrane region" description="Helical" evidence="1">
    <location>
        <begin position="52"/>
        <end position="75"/>
    </location>
</feature>
<feature type="transmembrane region" description="Helical" evidence="1">
    <location>
        <begin position="118"/>
        <end position="139"/>
    </location>
</feature>
<evidence type="ECO:0000256" key="1">
    <source>
        <dbReference type="SAM" id="Phobius"/>
    </source>
</evidence>
<organism evidence="2 3">
    <name type="scientific">Romeriopsis navalis LEGE 11480</name>
    <dbReference type="NCBI Taxonomy" id="2777977"/>
    <lineage>
        <taxon>Bacteria</taxon>
        <taxon>Bacillati</taxon>
        <taxon>Cyanobacteriota</taxon>
        <taxon>Cyanophyceae</taxon>
        <taxon>Leptolyngbyales</taxon>
        <taxon>Leptolyngbyaceae</taxon>
        <taxon>Romeriopsis</taxon>
        <taxon>Romeriopsis navalis</taxon>
    </lineage>
</organism>
<keyword evidence="1" id="KW-1133">Transmembrane helix</keyword>
<dbReference type="AlphaFoldDB" id="A0A928VN73"/>
<keyword evidence="3" id="KW-1185">Reference proteome</keyword>
<keyword evidence="1" id="KW-0812">Transmembrane</keyword>
<evidence type="ECO:0000313" key="3">
    <source>
        <dbReference type="Proteomes" id="UP000625316"/>
    </source>
</evidence>
<evidence type="ECO:0000313" key="2">
    <source>
        <dbReference type="EMBL" id="MBE9029497.1"/>
    </source>
</evidence>
<proteinExistence type="predicted"/>
<name>A0A928VN73_9CYAN</name>
<dbReference type="Proteomes" id="UP000625316">
    <property type="component" value="Unassembled WGS sequence"/>
</dbReference>
<reference evidence="2" key="1">
    <citation type="submission" date="2020-10" db="EMBL/GenBank/DDBJ databases">
        <authorList>
            <person name="Castelo-Branco R."/>
            <person name="Eusebio N."/>
            <person name="Adriana R."/>
            <person name="Vieira A."/>
            <person name="Brugerolle De Fraissinette N."/>
            <person name="Rezende De Castro R."/>
            <person name="Schneider M.P."/>
            <person name="Vasconcelos V."/>
            <person name="Leao P.N."/>
        </authorList>
    </citation>
    <scope>NUCLEOTIDE SEQUENCE</scope>
    <source>
        <strain evidence="2">LEGE 11480</strain>
    </source>
</reference>
<comment type="caution">
    <text evidence="2">The sequence shown here is derived from an EMBL/GenBank/DDBJ whole genome shotgun (WGS) entry which is preliminary data.</text>
</comment>
<protein>
    <submittedName>
        <fullName evidence="2">Uncharacterized protein</fullName>
    </submittedName>
</protein>
<accession>A0A928VN73</accession>